<dbReference type="PRINTS" id="PR00344">
    <property type="entry name" value="BCTRLSENSOR"/>
</dbReference>
<dbReference type="InterPro" id="IPR036097">
    <property type="entry name" value="HisK_dim/P_sf"/>
</dbReference>
<dbReference type="CDD" id="cd00082">
    <property type="entry name" value="HisKA"/>
    <property type="match status" value="1"/>
</dbReference>
<evidence type="ECO:0000256" key="12">
    <source>
        <dbReference type="SAM" id="Phobius"/>
    </source>
</evidence>
<dbReference type="PROSITE" id="PS50109">
    <property type="entry name" value="HIS_KIN"/>
    <property type="match status" value="1"/>
</dbReference>
<gene>
    <name evidence="15" type="ORF">VK792_08445</name>
</gene>
<evidence type="ECO:0000256" key="9">
    <source>
        <dbReference type="ARBA" id="ARBA00023012"/>
    </source>
</evidence>
<evidence type="ECO:0000256" key="3">
    <source>
        <dbReference type="ARBA" id="ARBA00012438"/>
    </source>
</evidence>
<dbReference type="Gene3D" id="3.30.565.10">
    <property type="entry name" value="Histidine kinase-like ATPase, C-terminal domain"/>
    <property type="match status" value="1"/>
</dbReference>
<dbReference type="SMART" id="SM00388">
    <property type="entry name" value="HisKA"/>
    <property type="match status" value="1"/>
</dbReference>
<keyword evidence="7 15" id="KW-0418">Kinase</keyword>
<dbReference type="GO" id="GO:0016301">
    <property type="term" value="F:kinase activity"/>
    <property type="evidence" value="ECO:0007669"/>
    <property type="project" value="UniProtKB-KW"/>
</dbReference>
<keyword evidence="8 12" id="KW-1133">Transmembrane helix</keyword>
<evidence type="ECO:0000256" key="4">
    <source>
        <dbReference type="ARBA" id="ARBA00022553"/>
    </source>
</evidence>
<comment type="catalytic activity">
    <reaction evidence="1">
        <text>ATP + protein L-histidine = ADP + protein N-phospho-L-histidine.</text>
        <dbReference type="EC" id="2.7.13.3"/>
    </reaction>
</comment>
<dbReference type="EC" id="2.7.13.3" evidence="3"/>
<dbReference type="Proteomes" id="UP001348149">
    <property type="component" value="Unassembled WGS sequence"/>
</dbReference>
<keyword evidence="9" id="KW-0902">Two-component regulatory system</keyword>
<evidence type="ECO:0000259" key="13">
    <source>
        <dbReference type="PROSITE" id="PS50109"/>
    </source>
</evidence>
<dbReference type="PROSITE" id="PS50885">
    <property type="entry name" value="HAMP"/>
    <property type="match status" value="1"/>
</dbReference>
<evidence type="ECO:0000256" key="10">
    <source>
        <dbReference type="ARBA" id="ARBA00023136"/>
    </source>
</evidence>
<dbReference type="EMBL" id="JAYLLH010000009">
    <property type="protein sequence ID" value="MEC3861311.1"/>
    <property type="molecule type" value="Genomic_DNA"/>
</dbReference>
<feature type="transmembrane region" description="Helical" evidence="12">
    <location>
        <begin position="9"/>
        <end position="31"/>
    </location>
</feature>
<dbReference type="Pfam" id="PF02518">
    <property type="entry name" value="HATPase_c"/>
    <property type="match status" value="1"/>
</dbReference>
<dbReference type="RefSeq" id="WP_326297027.1">
    <property type="nucleotide sequence ID" value="NZ_JAYLLH010000009.1"/>
</dbReference>
<dbReference type="InterPro" id="IPR036890">
    <property type="entry name" value="HATPase_C_sf"/>
</dbReference>
<keyword evidence="16" id="KW-1185">Reference proteome</keyword>
<dbReference type="SMART" id="SM00387">
    <property type="entry name" value="HATPase_c"/>
    <property type="match status" value="1"/>
</dbReference>
<evidence type="ECO:0000256" key="8">
    <source>
        <dbReference type="ARBA" id="ARBA00022989"/>
    </source>
</evidence>
<comment type="caution">
    <text evidence="15">The sequence shown here is derived from an EMBL/GenBank/DDBJ whole genome shotgun (WGS) entry which is preliminary data.</text>
</comment>
<accession>A0ABU6HG85</accession>
<dbReference type="Pfam" id="PF00512">
    <property type="entry name" value="HisKA"/>
    <property type="match status" value="1"/>
</dbReference>
<evidence type="ECO:0000256" key="2">
    <source>
        <dbReference type="ARBA" id="ARBA00004370"/>
    </source>
</evidence>
<keyword evidence="11" id="KW-0175">Coiled coil</keyword>
<name>A0ABU6HG85_9RHOB</name>
<evidence type="ECO:0000313" key="16">
    <source>
        <dbReference type="Proteomes" id="UP001348149"/>
    </source>
</evidence>
<feature type="domain" description="Histidine kinase" evidence="13">
    <location>
        <begin position="125"/>
        <end position="320"/>
    </location>
</feature>
<dbReference type="PANTHER" id="PTHR45436">
    <property type="entry name" value="SENSOR HISTIDINE KINASE YKOH"/>
    <property type="match status" value="1"/>
</dbReference>
<keyword evidence="6 12" id="KW-0812">Transmembrane</keyword>
<proteinExistence type="predicted"/>
<feature type="transmembrane region" description="Helical" evidence="12">
    <location>
        <begin position="43"/>
        <end position="67"/>
    </location>
</feature>
<dbReference type="Gene3D" id="1.10.287.130">
    <property type="match status" value="1"/>
</dbReference>
<keyword evidence="5" id="KW-0808">Transferase</keyword>
<evidence type="ECO:0000256" key="5">
    <source>
        <dbReference type="ARBA" id="ARBA00022679"/>
    </source>
</evidence>
<dbReference type="InterPro" id="IPR003660">
    <property type="entry name" value="HAMP_dom"/>
</dbReference>
<dbReference type="InterPro" id="IPR050428">
    <property type="entry name" value="TCS_sensor_his_kinase"/>
</dbReference>
<keyword evidence="10 12" id="KW-0472">Membrane</keyword>
<evidence type="ECO:0000256" key="11">
    <source>
        <dbReference type="SAM" id="Coils"/>
    </source>
</evidence>
<evidence type="ECO:0000256" key="1">
    <source>
        <dbReference type="ARBA" id="ARBA00000085"/>
    </source>
</evidence>
<reference evidence="15 16" key="1">
    <citation type="submission" date="2024-01" db="EMBL/GenBank/DDBJ databases">
        <title>Mesobacterium rodlantinim sp. nov., isolated from shallow sea hydrothermal systems off Kueishantao Island.</title>
        <authorList>
            <person name="Su Z."/>
            <person name="Tang K."/>
        </authorList>
    </citation>
    <scope>NUCLEOTIDE SEQUENCE [LARGE SCALE GENOMIC DNA]</scope>
    <source>
        <strain evidence="15 16">TK19101</strain>
    </source>
</reference>
<dbReference type="InterPro" id="IPR004358">
    <property type="entry name" value="Sig_transdc_His_kin-like_C"/>
</dbReference>
<protein>
    <recommendedName>
        <fullName evidence="3">histidine kinase</fullName>
        <ecNumber evidence="3">2.7.13.3</ecNumber>
    </recommendedName>
</protein>
<dbReference type="SUPFAM" id="SSF47384">
    <property type="entry name" value="Homodimeric domain of signal transducing histidine kinase"/>
    <property type="match status" value="1"/>
</dbReference>
<dbReference type="SUPFAM" id="SSF55874">
    <property type="entry name" value="ATPase domain of HSP90 chaperone/DNA topoisomerase II/histidine kinase"/>
    <property type="match status" value="1"/>
</dbReference>
<dbReference type="Gene3D" id="6.10.340.10">
    <property type="match status" value="1"/>
</dbReference>
<evidence type="ECO:0000256" key="6">
    <source>
        <dbReference type="ARBA" id="ARBA00022692"/>
    </source>
</evidence>
<dbReference type="InterPro" id="IPR003661">
    <property type="entry name" value="HisK_dim/P_dom"/>
</dbReference>
<evidence type="ECO:0000256" key="7">
    <source>
        <dbReference type="ARBA" id="ARBA00022777"/>
    </source>
</evidence>
<organism evidence="15 16">
    <name type="scientific">Mesobacterium hydrothermale</name>
    <dbReference type="NCBI Taxonomy" id="3111907"/>
    <lineage>
        <taxon>Bacteria</taxon>
        <taxon>Pseudomonadati</taxon>
        <taxon>Pseudomonadota</taxon>
        <taxon>Alphaproteobacteria</taxon>
        <taxon>Rhodobacterales</taxon>
        <taxon>Roseobacteraceae</taxon>
        <taxon>Mesobacterium</taxon>
    </lineage>
</organism>
<dbReference type="InterPro" id="IPR003594">
    <property type="entry name" value="HATPase_dom"/>
</dbReference>
<comment type="subcellular location">
    <subcellularLocation>
        <location evidence="2">Membrane</location>
    </subcellularLocation>
</comment>
<feature type="coiled-coil region" evidence="11">
    <location>
        <begin position="158"/>
        <end position="185"/>
    </location>
</feature>
<dbReference type="PANTHER" id="PTHR45436:SF5">
    <property type="entry name" value="SENSOR HISTIDINE KINASE TRCS"/>
    <property type="match status" value="1"/>
</dbReference>
<evidence type="ECO:0000313" key="15">
    <source>
        <dbReference type="EMBL" id="MEC3861311.1"/>
    </source>
</evidence>
<keyword evidence="4" id="KW-0597">Phosphoprotein</keyword>
<sequence>MTRRWRPSLGFVLGGALTGTLALSFAGLVVLRYLGPEIGFKNAAILLALIITSVTGGLGWLMVRLLVRPIRALERFAADTRAGAGPVDPPAHFGTQETRQTAVSVIDMARTLQDREATIRSFTDHVTHELRTPVSAIRAAVELLEDSPDLTDTDRRLLAKVAGANQQIDQQLEALRRAARARESRYIGDSRPADLLDEMRAAHPGLKIAIQGETEPVSMAAEGVSLILSHLLGNAVAHGATSVLIDVGDNALSVTDDGPGISEGNRDRIFDPFFTTRRDSGGTGMGLTIVRNILTSHGGEITLRPSTAGTSFELRFARRGTA</sequence>
<feature type="domain" description="HAMP" evidence="14">
    <location>
        <begin position="64"/>
        <end position="117"/>
    </location>
</feature>
<evidence type="ECO:0000259" key="14">
    <source>
        <dbReference type="PROSITE" id="PS50885"/>
    </source>
</evidence>
<dbReference type="InterPro" id="IPR005467">
    <property type="entry name" value="His_kinase_dom"/>
</dbReference>